<name>A0ACC3AN80_9EURO</name>
<evidence type="ECO:0000313" key="1">
    <source>
        <dbReference type="EMBL" id="KAK1138799.1"/>
    </source>
</evidence>
<dbReference type="EMBL" id="JAOPJF010000128">
    <property type="protein sequence ID" value="KAK1138799.1"/>
    <property type="molecule type" value="Genomic_DNA"/>
</dbReference>
<protein>
    <submittedName>
        <fullName evidence="1">Uncharacterized protein</fullName>
    </submittedName>
</protein>
<reference evidence="1 2" key="1">
    <citation type="journal article" date="2023" name="ACS Omega">
        <title>Identification of the Neoaspergillic Acid Biosynthesis Gene Cluster by Establishing an In Vitro CRISPR-Ribonucleoprotein Genetic System in Aspergillus melleus.</title>
        <authorList>
            <person name="Yuan B."/>
            <person name="Grau M.F."/>
            <person name="Murata R.M."/>
            <person name="Torok T."/>
            <person name="Venkateswaran K."/>
            <person name="Stajich J.E."/>
            <person name="Wang C.C.C."/>
        </authorList>
    </citation>
    <scope>NUCLEOTIDE SEQUENCE [LARGE SCALE GENOMIC DNA]</scope>
    <source>
        <strain evidence="1 2">IMV 1140</strain>
    </source>
</reference>
<comment type="caution">
    <text evidence="1">The sequence shown here is derived from an EMBL/GenBank/DDBJ whole genome shotgun (WGS) entry which is preliminary data.</text>
</comment>
<keyword evidence="2" id="KW-1185">Reference proteome</keyword>
<dbReference type="Proteomes" id="UP001177260">
    <property type="component" value="Unassembled WGS sequence"/>
</dbReference>
<organism evidence="1 2">
    <name type="scientific">Aspergillus melleus</name>
    <dbReference type="NCBI Taxonomy" id="138277"/>
    <lineage>
        <taxon>Eukaryota</taxon>
        <taxon>Fungi</taxon>
        <taxon>Dikarya</taxon>
        <taxon>Ascomycota</taxon>
        <taxon>Pezizomycotina</taxon>
        <taxon>Eurotiomycetes</taxon>
        <taxon>Eurotiomycetidae</taxon>
        <taxon>Eurotiales</taxon>
        <taxon>Aspergillaceae</taxon>
        <taxon>Aspergillus</taxon>
        <taxon>Aspergillus subgen. Circumdati</taxon>
    </lineage>
</organism>
<proteinExistence type="predicted"/>
<evidence type="ECO:0000313" key="2">
    <source>
        <dbReference type="Proteomes" id="UP001177260"/>
    </source>
</evidence>
<accession>A0ACC3AN80</accession>
<gene>
    <name evidence="1" type="ORF">N8T08_001760</name>
</gene>
<sequence length="138" mass="15654">MYLTTMSCPCFHERNAMIEKPQNPRPTSSSPRASIPTHAARSTALPPKGILKHPTKRFPFEDPVAVQRATGFRFEVGKLSSEFTLDELDMVEVHAYKRNMGGRQPRDSIVVVDEARTRARRRFLSEKGSREALLGERD</sequence>